<evidence type="ECO:0000256" key="2">
    <source>
        <dbReference type="ARBA" id="ARBA00023015"/>
    </source>
</evidence>
<dbReference type="OrthoDB" id="9808620at2"/>
<dbReference type="SUPFAM" id="SSF46785">
    <property type="entry name" value="Winged helix' DNA-binding domain"/>
    <property type="match status" value="1"/>
</dbReference>
<evidence type="ECO:0000256" key="4">
    <source>
        <dbReference type="ARBA" id="ARBA00023163"/>
    </source>
</evidence>
<dbReference type="PANTHER" id="PTHR30126">
    <property type="entry name" value="HTH-TYPE TRANSCRIPTIONAL REGULATOR"/>
    <property type="match status" value="1"/>
</dbReference>
<dbReference type="GO" id="GO:0003700">
    <property type="term" value="F:DNA-binding transcription factor activity"/>
    <property type="evidence" value="ECO:0007669"/>
    <property type="project" value="InterPro"/>
</dbReference>
<dbReference type="Gene3D" id="1.10.10.10">
    <property type="entry name" value="Winged helix-like DNA-binding domain superfamily/Winged helix DNA-binding domain"/>
    <property type="match status" value="1"/>
</dbReference>
<dbReference type="InterPro" id="IPR036388">
    <property type="entry name" value="WH-like_DNA-bd_sf"/>
</dbReference>
<dbReference type="InterPro" id="IPR036390">
    <property type="entry name" value="WH_DNA-bd_sf"/>
</dbReference>
<keyword evidence="3" id="KW-0238">DNA-binding</keyword>
<reference evidence="7 8" key="1">
    <citation type="submission" date="2019-09" db="EMBL/GenBank/DDBJ databases">
        <title>Phylogeny of genus Pseudoclavibacter and closely related genus.</title>
        <authorList>
            <person name="Li Y."/>
        </authorList>
    </citation>
    <scope>NUCLEOTIDE SEQUENCE [LARGE SCALE GENOMIC DNA]</scope>
    <source>
        <strain evidence="7 8">JCM 16921</strain>
    </source>
</reference>
<dbReference type="GO" id="GO:0000976">
    <property type="term" value="F:transcription cis-regulatory region binding"/>
    <property type="evidence" value="ECO:0007669"/>
    <property type="project" value="TreeGrafter"/>
</dbReference>
<dbReference type="Proteomes" id="UP000481339">
    <property type="component" value="Unassembled WGS sequence"/>
</dbReference>
<protein>
    <submittedName>
        <fullName evidence="7">LysR family transcriptional regulator</fullName>
    </submittedName>
</protein>
<comment type="similarity">
    <text evidence="1">Belongs to the LysR transcriptional regulatory family.</text>
</comment>
<dbReference type="PANTHER" id="PTHR30126:SF39">
    <property type="entry name" value="HTH-TYPE TRANSCRIPTIONAL REGULATOR CYSL"/>
    <property type="match status" value="1"/>
</dbReference>
<dbReference type="SUPFAM" id="SSF53850">
    <property type="entry name" value="Periplasmic binding protein-like II"/>
    <property type="match status" value="1"/>
</dbReference>
<evidence type="ECO:0000256" key="1">
    <source>
        <dbReference type="ARBA" id="ARBA00009437"/>
    </source>
</evidence>
<name>A0A7C8FQ99_9MICO</name>
<feature type="domain" description="HTH lysR-type" evidence="6">
    <location>
        <begin position="62"/>
        <end position="117"/>
    </location>
</feature>
<dbReference type="AlphaFoldDB" id="A0A7C8FQ99"/>
<sequence>MCHAVMVSRKLVGGERAGGRIQSHIVTGDRVGASGPVGGPRPGPVNESQHEPRDVRAASSGLADARLLVALARGRSLSGAAAALGVTQQAASARLARLERALGVRIAARIPAGTRLLPEGVRLLRAATDLVAAAGRWTATTASLATGRREEARPDHVRIAASRTVVDFLLPGWLARARALGVDTADVGALPMNSRDVVRYTGDGVCELGFIETPRPRARELAGAEGLERAIVAWDELVLVVPPEHPWAHAGGVEPARLAATPLVLREEGSGTRETLERALPGGLAAPVMVLESSVAIRSAVIAGAGPAVLSVLVVERDIERGALVPVRILGRRLRRPITAVWRGRREALTELSRTLLAVAR</sequence>
<dbReference type="Gene3D" id="3.40.190.10">
    <property type="entry name" value="Periplasmic binding protein-like II"/>
    <property type="match status" value="2"/>
</dbReference>
<evidence type="ECO:0000313" key="7">
    <source>
        <dbReference type="EMBL" id="KAB1632373.1"/>
    </source>
</evidence>
<evidence type="ECO:0000313" key="8">
    <source>
        <dbReference type="Proteomes" id="UP000481339"/>
    </source>
</evidence>
<accession>A0A7C8FQ99</accession>
<dbReference type="InterPro" id="IPR000847">
    <property type="entry name" value="LysR_HTH_N"/>
</dbReference>
<keyword evidence="8" id="KW-1185">Reference proteome</keyword>
<evidence type="ECO:0000259" key="6">
    <source>
        <dbReference type="PROSITE" id="PS50931"/>
    </source>
</evidence>
<dbReference type="EMBL" id="WBKA01000003">
    <property type="protein sequence ID" value="KAB1632373.1"/>
    <property type="molecule type" value="Genomic_DNA"/>
</dbReference>
<feature type="region of interest" description="Disordered" evidence="5">
    <location>
        <begin position="28"/>
        <end position="52"/>
    </location>
</feature>
<keyword evidence="4" id="KW-0804">Transcription</keyword>
<evidence type="ECO:0000256" key="3">
    <source>
        <dbReference type="ARBA" id="ARBA00023125"/>
    </source>
</evidence>
<dbReference type="Pfam" id="PF00126">
    <property type="entry name" value="HTH_1"/>
    <property type="match status" value="1"/>
</dbReference>
<dbReference type="Pfam" id="PF03466">
    <property type="entry name" value="LysR_substrate"/>
    <property type="match status" value="1"/>
</dbReference>
<evidence type="ECO:0000256" key="5">
    <source>
        <dbReference type="SAM" id="MobiDB-lite"/>
    </source>
</evidence>
<keyword evidence="2" id="KW-0805">Transcription regulation</keyword>
<gene>
    <name evidence="7" type="ORF">F8O02_05035</name>
</gene>
<proteinExistence type="inferred from homology"/>
<dbReference type="PROSITE" id="PS50931">
    <property type="entry name" value="HTH_LYSR"/>
    <property type="match status" value="1"/>
</dbReference>
<organism evidence="7 8">
    <name type="scientific">Pseudoclavibacter caeni</name>
    <dbReference type="NCBI Taxonomy" id="908846"/>
    <lineage>
        <taxon>Bacteria</taxon>
        <taxon>Bacillati</taxon>
        <taxon>Actinomycetota</taxon>
        <taxon>Actinomycetes</taxon>
        <taxon>Micrococcales</taxon>
        <taxon>Microbacteriaceae</taxon>
        <taxon>Pseudoclavibacter</taxon>
    </lineage>
</organism>
<dbReference type="InterPro" id="IPR005119">
    <property type="entry name" value="LysR_subst-bd"/>
</dbReference>
<comment type="caution">
    <text evidence="7">The sequence shown here is derived from an EMBL/GenBank/DDBJ whole genome shotgun (WGS) entry which is preliminary data.</text>
</comment>